<evidence type="ECO:0000313" key="3">
    <source>
        <dbReference type="Proteomes" id="UP000632377"/>
    </source>
</evidence>
<proteinExistence type="predicted"/>
<keyword evidence="1" id="KW-0472">Membrane</keyword>
<sequence length="113" mass="12434">MKSIISYLKKILILTTVNLVIVLLVYLIKNEFTLHNIGYGLCIGGVVMSIISGLAILGSGKTAQISVSNNYIRSSNNFAEDYMKERGKNMSFTLLMFLSGVFSLLIGYGVFLL</sequence>
<evidence type="ECO:0008006" key="4">
    <source>
        <dbReference type="Google" id="ProtNLM"/>
    </source>
</evidence>
<evidence type="ECO:0000313" key="2">
    <source>
        <dbReference type="EMBL" id="MBL4936952.1"/>
    </source>
</evidence>
<protein>
    <recommendedName>
        <fullName evidence="4">DUF5316 domain-containing protein</fullName>
    </recommendedName>
</protein>
<comment type="caution">
    <text evidence="2">The sequence shown here is derived from an EMBL/GenBank/DDBJ whole genome shotgun (WGS) entry which is preliminary data.</text>
</comment>
<dbReference type="RefSeq" id="WP_202749709.1">
    <property type="nucleotide sequence ID" value="NZ_JAESWC010000009.1"/>
</dbReference>
<keyword evidence="3" id="KW-1185">Reference proteome</keyword>
<dbReference type="EMBL" id="JAESWC010000009">
    <property type="protein sequence ID" value="MBL4936952.1"/>
    <property type="molecule type" value="Genomic_DNA"/>
</dbReference>
<reference evidence="2 3" key="1">
    <citation type="submission" date="2021-01" db="EMBL/GenBank/DDBJ databases">
        <title>Genome public.</title>
        <authorList>
            <person name="Liu C."/>
            <person name="Sun Q."/>
        </authorList>
    </citation>
    <scope>NUCLEOTIDE SEQUENCE [LARGE SCALE GENOMIC DNA]</scope>
    <source>
        <strain evidence="2 3">YIM B02515</strain>
    </source>
</reference>
<dbReference type="Proteomes" id="UP000632377">
    <property type="component" value="Unassembled WGS sequence"/>
</dbReference>
<organism evidence="2 3">
    <name type="scientific">Clostridium rhizosphaerae</name>
    <dbReference type="NCBI Taxonomy" id="2803861"/>
    <lineage>
        <taxon>Bacteria</taxon>
        <taxon>Bacillati</taxon>
        <taxon>Bacillota</taxon>
        <taxon>Clostridia</taxon>
        <taxon>Eubacteriales</taxon>
        <taxon>Clostridiaceae</taxon>
        <taxon>Clostridium</taxon>
    </lineage>
</organism>
<feature type="transmembrane region" description="Helical" evidence="1">
    <location>
        <begin position="7"/>
        <end position="28"/>
    </location>
</feature>
<keyword evidence="1" id="KW-1133">Transmembrane helix</keyword>
<name>A0ABS1TDV7_9CLOT</name>
<feature type="transmembrane region" description="Helical" evidence="1">
    <location>
        <begin position="92"/>
        <end position="111"/>
    </location>
</feature>
<evidence type="ECO:0000256" key="1">
    <source>
        <dbReference type="SAM" id="Phobius"/>
    </source>
</evidence>
<feature type="transmembrane region" description="Helical" evidence="1">
    <location>
        <begin position="34"/>
        <end position="57"/>
    </location>
</feature>
<gene>
    <name evidence="2" type="ORF">JK636_14455</name>
</gene>
<accession>A0ABS1TDV7</accession>
<keyword evidence="1" id="KW-0812">Transmembrane</keyword>